<feature type="region of interest" description="Disordered" evidence="1">
    <location>
        <begin position="1"/>
        <end position="23"/>
    </location>
</feature>
<dbReference type="PROSITE" id="PS50011">
    <property type="entry name" value="PROTEIN_KINASE_DOM"/>
    <property type="match status" value="1"/>
</dbReference>
<dbReference type="InterPro" id="IPR001245">
    <property type="entry name" value="Ser-Thr/Tyr_kinase_cat_dom"/>
</dbReference>
<dbReference type="InterPro" id="IPR008271">
    <property type="entry name" value="Ser/Thr_kinase_AS"/>
</dbReference>
<dbReference type="CDD" id="cd13999">
    <property type="entry name" value="STKc_MAP3K-like"/>
    <property type="match status" value="1"/>
</dbReference>
<dbReference type="AlphaFoldDB" id="D7FMV5"/>
<dbReference type="SMART" id="SM00220">
    <property type="entry name" value="S_TKc"/>
    <property type="match status" value="1"/>
</dbReference>
<dbReference type="OMA" id="REYRFAN"/>
<feature type="compositionally biased region" description="Low complexity" evidence="1">
    <location>
        <begin position="125"/>
        <end position="140"/>
    </location>
</feature>
<dbReference type="InterPro" id="IPR011009">
    <property type="entry name" value="Kinase-like_dom_sf"/>
</dbReference>
<dbReference type="InParanoid" id="D7FMV5"/>
<dbReference type="OrthoDB" id="4062651at2759"/>
<accession>D7FMV5</accession>
<protein>
    <submittedName>
        <fullName evidence="3">Serine/threonine protein kinase</fullName>
    </submittedName>
</protein>
<feature type="region of interest" description="Disordered" evidence="1">
    <location>
        <begin position="323"/>
        <end position="351"/>
    </location>
</feature>
<feature type="domain" description="Protein kinase" evidence="2">
    <location>
        <begin position="352"/>
        <end position="659"/>
    </location>
</feature>
<name>D7FMV5_ECTSI</name>
<dbReference type="PANTHER" id="PTHR44329">
    <property type="entry name" value="SERINE/THREONINE-PROTEIN KINASE TNNI3K-RELATED"/>
    <property type="match status" value="1"/>
</dbReference>
<dbReference type="InterPro" id="IPR051681">
    <property type="entry name" value="Ser/Thr_Kinases-Pseudokinases"/>
</dbReference>
<dbReference type="Proteomes" id="UP000002630">
    <property type="component" value="Linkage Group LG14"/>
</dbReference>
<dbReference type="EMBL" id="FN648224">
    <property type="protein sequence ID" value="CBJ30019.1"/>
    <property type="molecule type" value="Genomic_DNA"/>
</dbReference>
<dbReference type="STRING" id="2880.D7FMV5"/>
<evidence type="ECO:0000256" key="1">
    <source>
        <dbReference type="SAM" id="MobiDB-lite"/>
    </source>
</evidence>
<proteinExistence type="predicted"/>
<dbReference type="GO" id="GO:0005524">
    <property type="term" value="F:ATP binding"/>
    <property type="evidence" value="ECO:0007669"/>
    <property type="project" value="InterPro"/>
</dbReference>
<reference evidence="3 4" key="1">
    <citation type="journal article" date="2010" name="Nature">
        <title>The Ectocarpus genome and the independent evolution of multicellularity in brown algae.</title>
        <authorList>
            <person name="Cock J.M."/>
            <person name="Sterck L."/>
            <person name="Rouze P."/>
            <person name="Scornet D."/>
            <person name="Allen A.E."/>
            <person name="Amoutzias G."/>
            <person name="Anthouard V."/>
            <person name="Artiguenave F."/>
            <person name="Aury J.M."/>
            <person name="Badger J.H."/>
            <person name="Beszteri B."/>
            <person name="Billiau K."/>
            <person name="Bonnet E."/>
            <person name="Bothwell J.H."/>
            <person name="Bowler C."/>
            <person name="Boyen C."/>
            <person name="Brownlee C."/>
            <person name="Carrano C.J."/>
            <person name="Charrier B."/>
            <person name="Cho G.Y."/>
            <person name="Coelho S.M."/>
            <person name="Collen J."/>
            <person name="Corre E."/>
            <person name="Da Silva C."/>
            <person name="Delage L."/>
            <person name="Delaroque N."/>
            <person name="Dittami S.M."/>
            <person name="Doulbeau S."/>
            <person name="Elias M."/>
            <person name="Farnham G."/>
            <person name="Gachon C.M."/>
            <person name="Gschloessl B."/>
            <person name="Heesch S."/>
            <person name="Jabbari K."/>
            <person name="Jubin C."/>
            <person name="Kawai H."/>
            <person name="Kimura K."/>
            <person name="Kloareg B."/>
            <person name="Kupper F.C."/>
            <person name="Lang D."/>
            <person name="Le Bail A."/>
            <person name="Leblanc C."/>
            <person name="Lerouge P."/>
            <person name="Lohr M."/>
            <person name="Lopez P.J."/>
            <person name="Martens C."/>
            <person name="Maumus F."/>
            <person name="Michel G."/>
            <person name="Miranda-Saavedra D."/>
            <person name="Morales J."/>
            <person name="Moreau H."/>
            <person name="Motomura T."/>
            <person name="Nagasato C."/>
            <person name="Napoli C.A."/>
            <person name="Nelson D.R."/>
            <person name="Nyvall-Collen P."/>
            <person name="Peters A.F."/>
            <person name="Pommier C."/>
            <person name="Potin P."/>
            <person name="Poulain J."/>
            <person name="Quesneville H."/>
            <person name="Read B."/>
            <person name="Rensing S.A."/>
            <person name="Ritter A."/>
            <person name="Rousvoal S."/>
            <person name="Samanta M."/>
            <person name="Samson G."/>
            <person name="Schroeder D.C."/>
            <person name="Segurens B."/>
            <person name="Strittmatter M."/>
            <person name="Tonon T."/>
            <person name="Tregear J.W."/>
            <person name="Valentin K."/>
            <person name="von Dassow P."/>
            <person name="Yamagishi T."/>
            <person name="Van de Peer Y."/>
            <person name="Wincker P."/>
        </authorList>
    </citation>
    <scope>NUCLEOTIDE SEQUENCE [LARGE SCALE GENOMIC DNA]</scope>
    <source>
        <strain evidence="4">Ec32 / CCAP1310/4</strain>
    </source>
</reference>
<keyword evidence="3" id="KW-0808">Transferase</keyword>
<feature type="region of interest" description="Disordered" evidence="1">
    <location>
        <begin position="461"/>
        <end position="497"/>
    </location>
</feature>
<keyword evidence="3" id="KW-0418">Kinase</keyword>
<feature type="region of interest" description="Disordered" evidence="1">
    <location>
        <begin position="266"/>
        <end position="304"/>
    </location>
</feature>
<dbReference type="Gene3D" id="3.30.200.20">
    <property type="entry name" value="Phosphorylase Kinase, domain 1"/>
    <property type="match status" value="1"/>
</dbReference>
<dbReference type="eggNOG" id="KOG0192">
    <property type="taxonomic scope" value="Eukaryota"/>
</dbReference>
<dbReference type="GO" id="GO:0004674">
    <property type="term" value="F:protein serine/threonine kinase activity"/>
    <property type="evidence" value="ECO:0007669"/>
    <property type="project" value="UniProtKB-KW"/>
</dbReference>
<dbReference type="Gene3D" id="1.10.510.10">
    <property type="entry name" value="Transferase(Phosphotransferase) domain 1"/>
    <property type="match status" value="1"/>
</dbReference>
<sequence>MQLEEMEEHPPPPSPLPSADSRARGGNAFMLRLHRAGLMEDTSRCVMDILEGRAAAAPNAGSSEAAHYGTAVAPTAAPAVTLEEVKEHLRSLPERYALTVSPEDVLEHMALFAAVSAAAAETATQKHASSSSSDSAQDESLGAEPPTVRVVARPSPLALSSSHPAVAGDGEGGMSCGSGLAGVGRAYRLTVACRQSPLLLGAISSSLRSAGASCLDVDVVSTTRTTAVTRSCGLTLARLEVRVIGGLGLTAVSSAAAAAGAAAAGVGGTAEPSSASASRRRQRSSTQRGEMEEEEEEEGEMSRRLEDLLSSTIAAALLLAGGEGEGRSGQEEEEEEEEEEDGAGEREGKADIELLELAGKGRFSRTYRARWRGSTVAVKTLELPPEVDREQEAAGAEIVGDGGGSRAVVVAEFERELHIVSNLRHPNVCGFRGVSVSLPHHLSLVYDFLDNGTLGDRLRDTASGGGGSSGSCSSVHGCGGGGVGGEREWGSRRGRGSEPLRPTDLLRIVTDVVNGMLYLHELGVMHRDLKPDNILLDADDRAVIADFGLSRFSHPTNDHTAETGTYRWMAPEVIRHEPYSQAADVYSFGVVLWQILARKQPFKGLTPLQAAFSVARQGLRPQIPPSAPLAVARLIRRCWHRSPDSRPSFSQIRSELPEIERQMLSL</sequence>
<feature type="compositionally biased region" description="Low complexity" evidence="1">
    <location>
        <begin position="266"/>
        <end position="277"/>
    </location>
</feature>
<evidence type="ECO:0000259" key="2">
    <source>
        <dbReference type="PROSITE" id="PS50011"/>
    </source>
</evidence>
<feature type="compositionally biased region" description="Basic and acidic residues" evidence="1">
    <location>
        <begin position="485"/>
        <end position="497"/>
    </location>
</feature>
<dbReference type="PRINTS" id="PR00109">
    <property type="entry name" value="TYRKINASE"/>
</dbReference>
<dbReference type="InterPro" id="IPR000719">
    <property type="entry name" value="Prot_kinase_dom"/>
</dbReference>
<feature type="compositionally biased region" description="Acidic residues" evidence="1">
    <location>
        <begin position="331"/>
        <end position="342"/>
    </location>
</feature>
<gene>
    <name evidence="3" type="ORF">Esi_0171_0026</name>
</gene>
<feature type="region of interest" description="Disordered" evidence="1">
    <location>
        <begin position="125"/>
        <end position="146"/>
    </location>
</feature>
<organism evidence="3 4">
    <name type="scientific">Ectocarpus siliculosus</name>
    <name type="common">Brown alga</name>
    <name type="synonym">Conferva siliculosa</name>
    <dbReference type="NCBI Taxonomy" id="2880"/>
    <lineage>
        <taxon>Eukaryota</taxon>
        <taxon>Sar</taxon>
        <taxon>Stramenopiles</taxon>
        <taxon>Ochrophyta</taxon>
        <taxon>PX clade</taxon>
        <taxon>Phaeophyceae</taxon>
        <taxon>Ectocarpales</taxon>
        <taxon>Ectocarpaceae</taxon>
        <taxon>Ectocarpus</taxon>
    </lineage>
</organism>
<evidence type="ECO:0000313" key="4">
    <source>
        <dbReference type="Proteomes" id="UP000002630"/>
    </source>
</evidence>
<evidence type="ECO:0000313" key="3">
    <source>
        <dbReference type="EMBL" id="CBJ30019.1"/>
    </source>
</evidence>
<dbReference type="SUPFAM" id="SSF56112">
    <property type="entry name" value="Protein kinase-like (PK-like)"/>
    <property type="match status" value="1"/>
</dbReference>
<keyword evidence="3" id="KW-0723">Serine/threonine-protein kinase</keyword>
<dbReference type="Pfam" id="PF07714">
    <property type="entry name" value="PK_Tyr_Ser-Thr"/>
    <property type="match status" value="1"/>
</dbReference>
<keyword evidence="4" id="KW-1185">Reference proteome</keyword>
<dbReference type="PROSITE" id="PS00108">
    <property type="entry name" value="PROTEIN_KINASE_ST"/>
    <property type="match status" value="1"/>
</dbReference>
<dbReference type="EMBL" id="FN649739">
    <property type="protein sequence ID" value="CBJ30019.1"/>
    <property type="molecule type" value="Genomic_DNA"/>
</dbReference>